<dbReference type="EMBL" id="PIPQ01000016">
    <property type="protein sequence ID" value="RUO37073.1"/>
    <property type="molecule type" value="Genomic_DNA"/>
</dbReference>
<dbReference type="RefSeq" id="WP_126758266.1">
    <property type="nucleotide sequence ID" value="NZ_PIPQ01000016.1"/>
</dbReference>
<comment type="subcellular location">
    <subcellularLocation>
        <location evidence="1">Secreted</location>
    </subcellularLocation>
</comment>
<dbReference type="GO" id="GO:0005576">
    <property type="term" value="C:extracellular region"/>
    <property type="evidence" value="ECO:0007669"/>
    <property type="project" value="UniProtKB-SubCell"/>
</dbReference>
<dbReference type="Pfam" id="PF13517">
    <property type="entry name" value="FG-GAP_3"/>
    <property type="match status" value="1"/>
</dbReference>
<dbReference type="GO" id="GO:0005737">
    <property type="term" value="C:cytoplasm"/>
    <property type="evidence" value="ECO:0007669"/>
    <property type="project" value="InterPro"/>
</dbReference>
<dbReference type="SUPFAM" id="SSF69318">
    <property type="entry name" value="Integrin alpha N-terminal domain"/>
    <property type="match status" value="2"/>
</dbReference>
<dbReference type="PANTHER" id="PTHR46580">
    <property type="entry name" value="SENSOR KINASE-RELATED"/>
    <property type="match status" value="1"/>
</dbReference>
<evidence type="ECO:0000313" key="6">
    <source>
        <dbReference type="EMBL" id="RUO37073.1"/>
    </source>
</evidence>
<keyword evidence="7" id="KW-1185">Reference proteome</keyword>
<organism evidence="6 7">
    <name type="scientific">Aliidiomarina taiwanensis</name>
    <dbReference type="NCBI Taxonomy" id="946228"/>
    <lineage>
        <taxon>Bacteria</taxon>
        <taxon>Pseudomonadati</taxon>
        <taxon>Pseudomonadota</taxon>
        <taxon>Gammaproteobacteria</taxon>
        <taxon>Alteromonadales</taxon>
        <taxon>Idiomarinaceae</taxon>
        <taxon>Aliidiomarina</taxon>
    </lineage>
</organism>
<feature type="chain" id="PRO_5019071333" description="Insecticide toxin TcdB middle/N-terminal domain-containing protein" evidence="5">
    <location>
        <begin position="22"/>
        <end position="952"/>
    </location>
</feature>
<evidence type="ECO:0000256" key="5">
    <source>
        <dbReference type="SAM" id="SignalP"/>
    </source>
</evidence>
<keyword evidence="4" id="KW-0843">Virulence</keyword>
<name>A0A432WTH6_9GAMM</name>
<evidence type="ECO:0000313" key="7">
    <source>
        <dbReference type="Proteomes" id="UP000286976"/>
    </source>
</evidence>
<dbReference type="Pfam" id="PF03534">
    <property type="entry name" value="SpvB"/>
    <property type="match status" value="1"/>
</dbReference>
<protein>
    <recommendedName>
        <fullName evidence="8">Insecticide toxin TcdB middle/N-terminal domain-containing protein</fullName>
    </recommendedName>
</protein>
<feature type="signal peptide" evidence="5">
    <location>
        <begin position="1"/>
        <end position="21"/>
    </location>
</feature>
<comment type="caution">
    <text evidence="6">The sequence shown here is derived from an EMBL/GenBank/DDBJ whole genome shotgun (WGS) entry which is preliminary data.</text>
</comment>
<keyword evidence="2" id="KW-0964">Secreted</keyword>
<dbReference type="InterPro" id="IPR013517">
    <property type="entry name" value="FG-GAP"/>
</dbReference>
<evidence type="ECO:0000256" key="1">
    <source>
        <dbReference type="ARBA" id="ARBA00004613"/>
    </source>
</evidence>
<dbReference type="AlphaFoldDB" id="A0A432WTH6"/>
<dbReference type="InterPro" id="IPR028994">
    <property type="entry name" value="Integrin_alpha_N"/>
</dbReference>
<dbReference type="Proteomes" id="UP000286976">
    <property type="component" value="Unassembled WGS sequence"/>
</dbReference>
<dbReference type="Gene3D" id="2.130.10.130">
    <property type="entry name" value="Integrin alpha, N-terminal"/>
    <property type="match status" value="2"/>
</dbReference>
<sequence length="952" mass="105552">MRRLLLGSILLFLSSISGAFASTWTPYMDESGDLFLRLSPAVIAEPNGEVMSVYRPGSFIRVEFMNGEWVAIPMNQRQWRSRRLTQGHDDLVHLSYEAIGPNGEKRLVILMERDGVQYHLRFSSVGRNLAMRSVNLDDEPPYQPRFRTLSNGGSSLLTPSDHEATTANFRVDESGAATIEVPIYTPEGIAGVTPQLAFSYNSRGGDGQLGLGWSLSAVGAVTRCPQTVVHDGVANGVTFSNRDRLCLNGERLLGSNSSNYWGSSYFVPELSPSTRVHPYRVSGQIRAFVVETKAGELHYFGDLNAITSTRAIPTSVPFSARNDALFYTHPTLVSAVKNVPKMWAQKSTADIMGNYIEYTYTNFVNTGEHYLTGVRYTLRANNQQPLHHVVLEMGSRSTKTGWQYGTPLQSSRRIESVRVSSHGHLVRRYRLDYRVQNLPEDNLYLDGIQECSVHNGLERCKYPVTFDWQRPASASLDPIVICDHYSPHICWEEPQQNDWGVFDTQTSYGAPSVNPNTQLIMDFTRNGHADFVYVENGQWRIRLGGLSPSPCAESPEVAGACYPEGSIGGYVQSESLGSVGANAPSRALTIDYDGSGRRALLVASNEERIWRILGMRANEPDDGCELDYGAGFCGYLSQGFQKLSVNTHLPAKGLGARAKVADVNGDGFEDIIFIENNRIYAYMNLGMNGAQHQGFSEQVLVAVLEQEPRVPPPIDGQALPPASHSSLANSVFFDMNGNGYTDILLQTTYYECLDSSPNTDECFGKYIPRDKHDLYLYNPDTQQYTFKMPLGEKKNIRIGDLNGDGLSDLVYNNGHGWFYRLSNGQRFESGKSLSVPDIAGARSLLQLVDLDGDGKSEIFVPESGGVWGIYVTATPLYSSTLALTKRATISRQSGVPYRFADLNGDGLPELVYADNQNYWRVRKNNLGTPARNAITEFTVDTLIKHKPVYVSH</sequence>
<accession>A0A432WTH6</accession>
<dbReference type="PANTHER" id="PTHR46580:SF2">
    <property type="entry name" value="MAM DOMAIN-CONTAINING PROTEIN"/>
    <property type="match status" value="1"/>
</dbReference>
<dbReference type="OrthoDB" id="9815903at2"/>
<dbReference type="InterPro" id="IPR003284">
    <property type="entry name" value="Sal_SpvB"/>
</dbReference>
<evidence type="ECO:0000256" key="3">
    <source>
        <dbReference type="ARBA" id="ARBA00022729"/>
    </source>
</evidence>
<gene>
    <name evidence="6" type="ORF">CWE15_11740</name>
</gene>
<evidence type="ECO:0000256" key="2">
    <source>
        <dbReference type="ARBA" id="ARBA00022525"/>
    </source>
</evidence>
<evidence type="ECO:0008006" key="8">
    <source>
        <dbReference type="Google" id="ProtNLM"/>
    </source>
</evidence>
<keyword evidence="3 5" id="KW-0732">Signal</keyword>
<reference evidence="6 7" key="1">
    <citation type="journal article" date="2011" name="Front. Microbiol.">
        <title>Genomic signatures of strain selection and enhancement in Bacillus atrophaeus var. globigii, a historical biowarfare simulant.</title>
        <authorList>
            <person name="Gibbons H.S."/>
            <person name="Broomall S.M."/>
            <person name="McNew L.A."/>
            <person name="Daligault H."/>
            <person name="Chapman C."/>
            <person name="Bruce D."/>
            <person name="Karavis M."/>
            <person name="Krepps M."/>
            <person name="McGregor P.A."/>
            <person name="Hong C."/>
            <person name="Park K.H."/>
            <person name="Akmal A."/>
            <person name="Feldman A."/>
            <person name="Lin J.S."/>
            <person name="Chang W.E."/>
            <person name="Higgs B.W."/>
            <person name="Demirev P."/>
            <person name="Lindquist J."/>
            <person name="Liem A."/>
            <person name="Fochler E."/>
            <person name="Read T.D."/>
            <person name="Tapia R."/>
            <person name="Johnson S."/>
            <person name="Bishop-Lilly K.A."/>
            <person name="Detter C."/>
            <person name="Han C."/>
            <person name="Sozhamannan S."/>
            <person name="Rosenzweig C.N."/>
            <person name="Skowronski E.W."/>
        </authorList>
    </citation>
    <scope>NUCLEOTIDE SEQUENCE [LARGE SCALE GENOMIC DNA]</scope>
    <source>
        <strain evidence="6 7">AIT1</strain>
    </source>
</reference>
<evidence type="ECO:0000256" key="4">
    <source>
        <dbReference type="ARBA" id="ARBA00023026"/>
    </source>
</evidence>
<proteinExistence type="predicted"/>